<reference evidence="1" key="1">
    <citation type="submission" date="2018-10" db="EMBL/GenBank/DDBJ databases">
        <title>Hidden diversity of soil giant viruses.</title>
        <authorList>
            <person name="Schulz F."/>
            <person name="Alteio L."/>
            <person name="Goudeau D."/>
            <person name="Ryan E.M."/>
            <person name="Malmstrom R.R."/>
            <person name="Blanchard J."/>
            <person name="Woyke T."/>
        </authorList>
    </citation>
    <scope>NUCLEOTIDE SEQUENCE</scope>
    <source>
        <strain evidence="1">BAV1</strain>
    </source>
</reference>
<gene>
    <name evidence="1" type="ORF">Barrevirus1_57</name>
</gene>
<accession>A0A3G4ZPL8</accession>
<protein>
    <submittedName>
        <fullName evidence="1">Uncharacterized protein</fullName>
    </submittedName>
</protein>
<dbReference type="EMBL" id="MK071998">
    <property type="protein sequence ID" value="AYV76835.1"/>
    <property type="molecule type" value="Genomic_DNA"/>
</dbReference>
<proteinExistence type="predicted"/>
<evidence type="ECO:0000313" key="1">
    <source>
        <dbReference type="EMBL" id="AYV76835.1"/>
    </source>
</evidence>
<sequence>MDKGLVHKMDSQYGINHNDSDIVKHFWYADKQKCLTILFTL</sequence>
<organism evidence="1">
    <name type="scientific">Barrevirus sp</name>
    <dbReference type="NCBI Taxonomy" id="2487763"/>
    <lineage>
        <taxon>Viruses</taxon>
        <taxon>Varidnaviria</taxon>
        <taxon>Bamfordvirae</taxon>
        <taxon>Nucleocytoviricota</taxon>
        <taxon>Megaviricetes</taxon>
        <taxon>Imitervirales</taxon>
        <taxon>Mimiviridae</taxon>
        <taxon>Klosneuvirinae</taxon>
    </lineage>
</organism>
<name>A0A3G4ZPL8_9VIRU</name>